<evidence type="ECO:0000259" key="5">
    <source>
        <dbReference type="PROSITE" id="PS50931"/>
    </source>
</evidence>
<evidence type="ECO:0000256" key="1">
    <source>
        <dbReference type="ARBA" id="ARBA00009437"/>
    </source>
</evidence>
<keyword evidence="2" id="KW-0805">Transcription regulation</keyword>
<feature type="domain" description="HTH lysR-type" evidence="5">
    <location>
        <begin position="1"/>
        <end position="59"/>
    </location>
</feature>
<dbReference type="InterPro" id="IPR000847">
    <property type="entry name" value="LysR_HTH_N"/>
</dbReference>
<comment type="similarity">
    <text evidence="1">Belongs to the LysR transcriptional regulatory family.</text>
</comment>
<dbReference type="SUPFAM" id="SSF46785">
    <property type="entry name" value="Winged helix' DNA-binding domain"/>
    <property type="match status" value="1"/>
</dbReference>
<dbReference type="PROSITE" id="PS50931">
    <property type="entry name" value="HTH_LYSR"/>
    <property type="match status" value="1"/>
</dbReference>
<dbReference type="InterPro" id="IPR036390">
    <property type="entry name" value="WH_DNA-bd_sf"/>
</dbReference>
<comment type="caution">
    <text evidence="6">The sequence shown here is derived from an EMBL/GenBank/DDBJ whole genome shotgun (WGS) entry which is preliminary data.</text>
</comment>
<reference evidence="7" key="1">
    <citation type="journal article" date="2019" name="Int. J. Syst. Evol. Microbiol.">
        <title>The Global Catalogue of Microorganisms (GCM) 10K type strain sequencing project: providing services to taxonomists for standard genome sequencing and annotation.</title>
        <authorList>
            <consortium name="The Broad Institute Genomics Platform"/>
            <consortium name="The Broad Institute Genome Sequencing Center for Infectious Disease"/>
            <person name="Wu L."/>
            <person name="Ma J."/>
        </authorList>
    </citation>
    <scope>NUCLEOTIDE SEQUENCE [LARGE SCALE GENOMIC DNA]</scope>
    <source>
        <strain evidence="7">JCM 17804</strain>
    </source>
</reference>
<proteinExistence type="inferred from homology"/>
<keyword evidence="7" id="KW-1185">Reference proteome</keyword>
<dbReference type="Proteomes" id="UP001500975">
    <property type="component" value="Unassembled WGS sequence"/>
</dbReference>
<evidence type="ECO:0000256" key="2">
    <source>
        <dbReference type="ARBA" id="ARBA00023015"/>
    </source>
</evidence>
<dbReference type="PANTHER" id="PTHR30537:SF72">
    <property type="entry name" value="LYSR FAMILY TRANSCRIPTIONAL REGULATOR"/>
    <property type="match status" value="1"/>
</dbReference>
<name>A0ABP8HNV0_9BURK</name>
<keyword evidence="3" id="KW-0238">DNA-binding</keyword>
<protein>
    <submittedName>
        <fullName evidence="6">LysR family transcriptional regulator</fullName>
    </submittedName>
</protein>
<sequence>MDRIDAMNTFVRVVEAGSFTRAASQLDLPKATVTRLIQGLEQDLQVRLLHRSTRSLTVTPEGASYYERIVKLLDELAEIESATRQSRARPSGKVRIETTAAIATMVIVPALAEFYRDYPDVGIELSIGNKTIDLVAEGMDCAIRVGEVSEQQVVARRIGDFQFAICATPGFVAAHGAPRTPDELSTRATIGLTAGSGRTLPFRFADGRSETEVALNHRLAVNDSNTYLAAALAGLGIIQAPTYSVRDAIENGQLVPLLQDWQTPVHPVSVVYAPNRYLSAKVRVFIDWAVTLFERHASLRRAP</sequence>
<dbReference type="SUPFAM" id="SSF53850">
    <property type="entry name" value="Periplasmic binding protein-like II"/>
    <property type="match status" value="1"/>
</dbReference>
<evidence type="ECO:0000256" key="4">
    <source>
        <dbReference type="ARBA" id="ARBA00023163"/>
    </source>
</evidence>
<dbReference type="InterPro" id="IPR005119">
    <property type="entry name" value="LysR_subst-bd"/>
</dbReference>
<evidence type="ECO:0000313" key="6">
    <source>
        <dbReference type="EMBL" id="GAA4342002.1"/>
    </source>
</evidence>
<dbReference type="RefSeq" id="WP_345537992.1">
    <property type="nucleotide sequence ID" value="NZ_BAABGJ010000020.1"/>
</dbReference>
<dbReference type="InterPro" id="IPR036388">
    <property type="entry name" value="WH-like_DNA-bd_sf"/>
</dbReference>
<dbReference type="CDD" id="cd08472">
    <property type="entry name" value="PBP2_CrgA_like_3"/>
    <property type="match status" value="1"/>
</dbReference>
<accession>A0ABP8HNV0</accession>
<dbReference type="InterPro" id="IPR058163">
    <property type="entry name" value="LysR-type_TF_proteobact-type"/>
</dbReference>
<dbReference type="Gene3D" id="1.10.10.10">
    <property type="entry name" value="Winged helix-like DNA-binding domain superfamily/Winged helix DNA-binding domain"/>
    <property type="match status" value="1"/>
</dbReference>
<keyword evidence="4" id="KW-0804">Transcription</keyword>
<dbReference type="Gene3D" id="3.40.190.290">
    <property type="match status" value="1"/>
</dbReference>
<evidence type="ECO:0000256" key="3">
    <source>
        <dbReference type="ARBA" id="ARBA00023125"/>
    </source>
</evidence>
<evidence type="ECO:0000313" key="7">
    <source>
        <dbReference type="Proteomes" id="UP001500975"/>
    </source>
</evidence>
<organism evidence="6 7">
    <name type="scientific">Variovorax defluvii</name>
    <dbReference type="NCBI Taxonomy" id="913761"/>
    <lineage>
        <taxon>Bacteria</taxon>
        <taxon>Pseudomonadati</taxon>
        <taxon>Pseudomonadota</taxon>
        <taxon>Betaproteobacteria</taxon>
        <taxon>Burkholderiales</taxon>
        <taxon>Comamonadaceae</taxon>
        <taxon>Variovorax</taxon>
    </lineage>
</organism>
<dbReference type="PANTHER" id="PTHR30537">
    <property type="entry name" value="HTH-TYPE TRANSCRIPTIONAL REGULATOR"/>
    <property type="match status" value="1"/>
</dbReference>
<dbReference type="Pfam" id="PF03466">
    <property type="entry name" value="LysR_substrate"/>
    <property type="match status" value="1"/>
</dbReference>
<dbReference type="EMBL" id="BAABGJ010000020">
    <property type="protein sequence ID" value="GAA4342002.1"/>
    <property type="molecule type" value="Genomic_DNA"/>
</dbReference>
<gene>
    <name evidence="6" type="ORF">GCM10023165_23300</name>
</gene>
<dbReference type="Pfam" id="PF00126">
    <property type="entry name" value="HTH_1"/>
    <property type="match status" value="1"/>
</dbReference>